<feature type="region of interest" description="Disordered" evidence="11">
    <location>
        <begin position="710"/>
        <end position="771"/>
    </location>
</feature>
<keyword evidence="5" id="KW-0931">ER-Golgi transport</keyword>
<evidence type="ECO:0000256" key="2">
    <source>
        <dbReference type="ARBA" id="ARBA00022448"/>
    </source>
</evidence>
<keyword evidence="2" id="KW-0813">Transport</keyword>
<evidence type="ECO:0000256" key="3">
    <source>
        <dbReference type="ARBA" id="ARBA00022692"/>
    </source>
</evidence>
<feature type="compositionally biased region" description="Basic and acidic residues" evidence="11">
    <location>
        <begin position="209"/>
        <end position="227"/>
    </location>
</feature>
<dbReference type="GO" id="GO:0006890">
    <property type="term" value="P:retrograde vesicle-mediated transport, Golgi to endoplasmic reticulum"/>
    <property type="evidence" value="ECO:0007669"/>
    <property type="project" value="InterPro"/>
</dbReference>
<dbReference type="PANTHER" id="PTHR12825">
    <property type="entry name" value="BNIP1-RELATED"/>
    <property type="match status" value="1"/>
</dbReference>
<feature type="compositionally biased region" description="Basic and acidic residues" evidence="11">
    <location>
        <begin position="734"/>
        <end position="771"/>
    </location>
</feature>
<proteinExistence type="inferred from homology"/>
<accession>A0A067CUN8</accession>
<feature type="coiled-coil region" evidence="10">
    <location>
        <begin position="137"/>
        <end position="164"/>
    </location>
</feature>
<feature type="region of interest" description="Disordered" evidence="11">
    <location>
        <begin position="313"/>
        <end position="332"/>
    </location>
</feature>
<feature type="region of interest" description="Disordered" evidence="11">
    <location>
        <begin position="203"/>
        <end position="227"/>
    </location>
</feature>
<keyword evidence="8" id="KW-0472">Membrane</keyword>
<keyword evidence="14" id="KW-1185">Reference proteome</keyword>
<dbReference type="KEGG" id="spar:SPRG_02676"/>
<dbReference type="GO" id="GO:0005789">
    <property type="term" value="C:endoplasmic reticulum membrane"/>
    <property type="evidence" value="ECO:0007669"/>
    <property type="project" value="UniProtKB-SubCell"/>
</dbReference>
<evidence type="ECO:0000256" key="8">
    <source>
        <dbReference type="ARBA" id="ARBA00023136"/>
    </source>
</evidence>
<name>A0A067CUN8_SAPPC</name>
<evidence type="ECO:0000256" key="9">
    <source>
        <dbReference type="ARBA" id="ARBA00037934"/>
    </source>
</evidence>
<evidence type="ECO:0000259" key="12">
    <source>
        <dbReference type="Pfam" id="PF03908"/>
    </source>
</evidence>
<dbReference type="InterPro" id="IPR056173">
    <property type="entry name" value="Sec20_C"/>
</dbReference>
<dbReference type="EMBL" id="KK583194">
    <property type="protein sequence ID" value="KDO32985.1"/>
    <property type="molecule type" value="Genomic_DNA"/>
</dbReference>
<keyword evidence="6" id="KW-1133">Transmembrane helix</keyword>
<dbReference type="GeneID" id="24125219"/>
<comment type="similarity">
    <text evidence="9">Belongs to the SEC20 family.</text>
</comment>
<sequence>MAATSVYERVTQLLHDKEAQAALSIKEGNHLTEQLATAIERLTEKIREDPDGRDKWTQHKARGEALAKQWAACMRKLRLVKEHEGLVAKAPGATKLQEKAPHVAVNQSLKRTQQILRQEMDRAGHVQARLVEGKSHLKQSNDTYTELEAELSRTRKLLTELQLQANKDRIWIGAGIALLSISVTIIVEAQVVAQDLQLDGLGKSPFRIPRKDRGDMESPGSDRSEVSVEGLIDRFRHGLPLHARSPRRTPTRRPTLDGIIAQDIHELDAIIHHGRTKEAVRRPMSPPVSYAPMLHRTISVEDDIAAMLLLQQQQSTQRHEPAQPSPPPAANDIQVSASTADVIRNTGIAIDRDMAQALASFQRWEESRAEVAPSAEAQAEATLPLSALTIATELDAAFELLNKKAKAYPKPDAAPATKAPSAEANQAKSIVQGHAVASAHELHETLERLEKAAETATATSPQLDHIVRSQAMVDDYDLRGILARINMVAPAPLFPPSFSPSLGPPRDTEASVLDELQRLKAFAAAQTRAIEAAYAPLSPPPKGRSDSPSDNEGYDSRIDMDNNNNNEHDDDDDEMHAYDDDGCNWASLALHSRAIVEDLSVAMYTLRHRLDCDAKEQRDRDETELRERDAKAKAKAAADAAKAQAESDANDLVAAKERVMGMTSCQLAADDDDGVCVPAVVLDPRRDAKLPPAPRPWDEAVDVLQRFDALLPPNDDDDSDRFRRPWSPPPGDYNGRRRQEAFESDDRRGHWRADEPVVREKARQRDYSGLR</sequence>
<dbReference type="AlphaFoldDB" id="A0A067CUN8"/>
<keyword evidence="7 10" id="KW-0175">Coiled coil</keyword>
<evidence type="ECO:0000256" key="1">
    <source>
        <dbReference type="ARBA" id="ARBA00004163"/>
    </source>
</evidence>
<keyword evidence="3" id="KW-0812">Transmembrane</keyword>
<evidence type="ECO:0000256" key="5">
    <source>
        <dbReference type="ARBA" id="ARBA00022892"/>
    </source>
</evidence>
<organism evidence="13 14">
    <name type="scientific">Saprolegnia parasitica (strain CBS 223.65)</name>
    <dbReference type="NCBI Taxonomy" id="695850"/>
    <lineage>
        <taxon>Eukaryota</taxon>
        <taxon>Sar</taxon>
        <taxon>Stramenopiles</taxon>
        <taxon>Oomycota</taxon>
        <taxon>Saprolegniomycetes</taxon>
        <taxon>Saprolegniales</taxon>
        <taxon>Saprolegniaceae</taxon>
        <taxon>Saprolegnia</taxon>
    </lineage>
</organism>
<reference evidence="13 14" key="1">
    <citation type="journal article" date="2013" name="PLoS Genet.">
        <title>Distinctive expansion of potential virulence genes in the genome of the oomycete fish pathogen Saprolegnia parasitica.</title>
        <authorList>
            <person name="Jiang R.H."/>
            <person name="de Bruijn I."/>
            <person name="Haas B.J."/>
            <person name="Belmonte R."/>
            <person name="Lobach L."/>
            <person name="Christie J."/>
            <person name="van den Ackerveken G."/>
            <person name="Bottin A."/>
            <person name="Bulone V."/>
            <person name="Diaz-Moreno S.M."/>
            <person name="Dumas B."/>
            <person name="Fan L."/>
            <person name="Gaulin E."/>
            <person name="Govers F."/>
            <person name="Grenville-Briggs L.J."/>
            <person name="Horner N.R."/>
            <person name="Levin J.Z."/>
            <person name="Mammella M."/>
            <person name="Meijer H.J."/>
            <person name="Morris P."/>
            <person name="Nusbaum C."/>
            <person name="Oome S."/>
            <person name="Phillips A.J."/>
            <person name="van Rooyen D."/>
            <person name="Rzeszutek E."/>
            <person name="Saraiva M."/>
            <person name="Secombes C.J."/>
            <person name="Seidl M.F."/>
            <person name="Snel B."/>
            <person name="Stassen J.H."/>
            <person name="Sykes S."/>
            <person name="Tripathy S."/>
            <person name="van den Berg H."/>
            <person name="Vega-Arreguin J.C."/>
            <person name="Wawra S."/>
            <person name="Young S.K."/>
            <person name="Zeng Q."/>
            <person name="Dieguez-Uribeondo J."/>
            <person name="Russ C."/>
            <person name="Tyler B.M."/>
            <person name="van West P."/>
        </authorList>
    </citation>
    <scope>NUCLEOTIDE SEQUENCE [LARGE SCALE GENOMIC DNA]</scope>
    <source>
        <strain evidence="13 14">CBS 223.65</strain>
    </source>
</reference>
<dbReference type="Proteomes" id="UP000030745">
    <property type="component" value="Unassembled WGS sequence"/>
</dbReference>
<evidence type="ECO:0000256" key="4">
    <source>
        <dbReference type="ARBA" id="ARBA00022824"/>
    </source>
</evidence>
<dbReference type="RefSeq" id="XP_012196630.1">
    <property type="nucleotide sequence ID" value="XM_012341240.1"/>
</dbReference>
<feature type="compositionally biased region" description="Low complexity" evidence="11">
    <location>
        <begin position="410"/>
        <end position="424"/>
    </location>
</feature>
<evidence type="ECO:0000256" key="11">
    <source>
        <dbReference type="SAM" id="MobiDB-lite"/>
    </source>
</evidence>
<dbReference type="OrthoDB" id="79026at2759"/>
<gene>
    <name evidence="13" type="ORF">SPRG_02676</name>
</gene>
<keyword evidence="4" id="KW-0256">Endoplasmic reticulum</keyword>
<evidence type="ECO:0000256" key="6">
    <source>
        <dbReference type="ARBA" id="ARBA00022989"/>
    </source>
</evidence>
<feature type="domain" description="Sec20 C-terminal" evidence="12">
    <location>
        <begin position="105"/>
        <end position="188"/>
    </location>
</feature>
<protein>
    <recommendedName>
        <fullName evidence="12">Sec20 C-terminal domain-containing protein</fullName>
    </recommendedName>
</protein>
<dbReference type="PANTHER" id="PTHR12825:SF0">
    <property type="entry name" value="VESICLE TRANSPORT PROTEIN SEC20"/>
    <property type="match status" value="1"/>
</dbReference>
<dbReference type="GO" id="GO:0005484">
    <property type="term" value="F:SNAP receptor activity"/>
    <property type="evidence" value="ECO:0007669"/>
    <property type="project" value="InterPro"/>
</dbReference>
<dbReference type="GO" id="GO:0031201">
    <property type="term" value="C:SNARE complex"/>
    <property type="evidence" value="ECO:0007669"/>
    <property type="project" value="TreeGrafter"/>
</dbReference>
<evidence type="ECO:0000256" key="7">
    <source>
        <dbReference type="ARBA" id="ARBA00023054"/>
    </source>
</evidence>
<evidence type="ECO:0000313" key="14">
    <source>
        <dbReference type="Proteomes" id="UP000030745"/>
    </source>
</evidence>
<dbReference type="VEuPathDB" id="FungiDB:SPRG_02676"/>
<feature type="region of interest" description="Disordered" evidence="11">
    <location>
        <begin position="532"/>
        <end position="575"/>
    </location>
</feature>
<evidence type="ECO:0000313" key="13">
    <source>
        <dbReference type="EMBL" id="KDO32985.1"/>
    </source>
</evidence>
<evidence type="ECO:0000256" key="10">
    <source>
        <dbReference type="SAM" id="Coils"/>
    </source>
</evidence>
<dbReference type="InterPro" id="IPR005606">
    <property type="entry name" value="Sec20"/>
</dbReference>
<dbReference type="Pfam" id="PF03908">
    <property type="entry name" value="Sec20"/>
    <property type="match status" value="1"/>
</dbReference>
<dbReference type="OMA" id="SIVQGHA"/>
<feature type="region of interest" description="Disordered" evidence="11">
    <location>
        <begin position="410"/>
        <end position="434"/>
    </location>
</feature>
<comment type="subcellular location">
    <subcellularLocation>
        <location evidence="1">Endoplasmic reticulum membrane</location>
        <topology evidence="1">Single-pass type IV membrane protein</topology>
    </subcellularLocation>
</comment>